<dbReference type="Pfam" id="PF00380">
    <property type="entry name" value="Ribosomal_S9"/>
    <property type="match status" value="1"/>
</dbReference>
<dbReference type="GO" id="GO:0003735">
    <property type="term" value="F:structural constituent of ribosome"/>
    <property type="evidence" value="ECO:0007669"/>
    <property type="project" value="InterPro"/>
</dbReference>
<dbReference type="InterPro" id="IPR014721">
    <property type="entry name" value="Ribsml_uS5_D2-typ_fold_subgr"/>
</dbReference>
<evidence type="ECO:0000256" key="5">
    <source>
        <dbReference type="ARBA" id="ARBA00035437"/>
    </source>
</evidence>
<keyword evidence="7" id="KW-0150">Chloroplast</keyword>
<proteinExistence type="inferred from homology"/>
<organism evidence="7">
    <name type="scientific">Prasiola crispa</name>
    <name type="common">Green alga</name>
    <name type="synonym">Ulva crispa</name>
    <dbReference type="NCBI Taxonomy" id="173492"/>
    <lineage>
        <taxon>Eukaryota</taxon>
        <taxon>Viridiplantae</taxon>
        <taxon>Chlorophyta</taxon>
        <taxon>core chlorophytes</taxon>
        <taxon>Trebouxiophyceae</taxon>
        <taxon>Prasiolales</taxon>
        <taxon>Prasiolaceae</taxon>
        <taxon>Prasiola</taxon>
    </lineage>
</organism>
<gene>
    <name evidence="7" type="primary">rps9</name>
</gene>
<name>A0A0R8RWE5_PRACR</name>
<evidence type="ECO:0000256" key="4">
    <source>
        <dbReference type="ARBA" id="ARBA00035152"/>
    </source>
</evidence>
<geneLocation type="chloroplast" evidence="7"/>
<dbReference type="PANTHER" id="PTHR21569">
    <property type="entry name" value="RIBOSOMAL PROTEIN S9"/>
    <property type="match status" value="1"/>
</dbReference>
<comment type="similarity">
    <text evidence="1 6">Belongs to the universal ribosomal protein uS9 family.</text>
</comment>
<keyword evidence="3 6" id="KW-0687">Ribonucleoprotein</keyword>
<evidence type="ECO:0000256" key="3">
    <source>
        <dbReference type="ARBA" id="ARBA00023274"/>
    </source>
</evidence>
<reference evidence="7" key="1">
    <citation type="journal article" date="2015" name="Genome Announc.">
        <title>Draft Plastid and Mitochondrial Genome Sequences from Antarctic Alga Prasiola crispa.</title>
        <authorList>
            <person name="Carvalho E.L."/>
            <person name="Wallau Gda L."/>
            <person name="Rangel D.L."/>
            <person name="Machado L.C."/>
            <person name="da Silva A.F."/>
            <person name="da Silva L.F."/>
            <person name="Macedo P.E."/>
            <person name="Pereira A.B."/>
            <person name="Victoria Fde C."/>
            <person name="Boldo J.T."/>
            <person name="Dal Belo C.A."/>
            <person name="Pinto P.M."/>
        </authorList>
    </citation>
    <scope>NUCLEOTIDE SEQUENCE</scope>
</reference>
<dbReference type="SUPFAM" id="SSF54211">
    <property type="entry name" value="Ribosomal protein S5 domain 2-like"/>
    <property type="match status" value="1"/>
</dbReference>
<dbReference type="GO" id="GO:0003723">
    <property type="term" value="F:RNA binding"/>
    <property type="evidence" value="ECO:0007669"/>
    <property type="project" value="TreeGrafter"/>
</dbReference>
<evidence type="ECO:0000313" key="7">
    <source>
        <dbReference type="EMBL" id="AKZ21116.1"/>
    </source>
</evidence>
<dbReference type="AlphaFoldDB" id="A0A0R8RWE5"/>
<evidence type="ECO:0000256" key="2">
    <source>
        <dbReference type="ARBA" id="ARBA00022980"/>
    </source>
</evidence>
<evidence type="ECO:0000256" key="6">
    <source>
        <dbReference type="RuleBase" id="RU003815"/>
    </source>
</evidence>
<dbReference type="InterPro" id="IPR000754">
    <property type="entry name" value="Ribosomal_uS9"/>
</dbReference>
<dbReference type="PROSITE" id="PS00360">
    <property type="entry name" value="RIBOSOMAL_S9"/>
    <property type="match status" value="1"/>
</dbReference>
<dbReference type="PANTHER" id="PTHR21569:SF1">
    <property type="entry name" value="SMALL RIBOSOMAL SUBUNIT PROTEIN US9M"/>
    <property type="match status" value="1"/>
</dbReference>
<keyword evidence="2 6" id="KW-0689">Ribosomal protein</keyword>
<sequence length="103" mass="11518">MQQDSSRLVTIQAALYNLQLQKKYNVVVNVHGGGLNGQSQAIRLAVAKALCMLESASSLKEEAVQTYRKSLKSKGYLTTDARCKERKKYGLKKARKAPQFSKR</sequence>
<keyword evidence="7" id="KW-0934">Plastid</keyword>
<dbReference type="EMBL" id="KR017748">
    <property type="protein sequence ID" value="AKZ21116.1"/>
    <property type="molecule type" value="Genomic_DNA"/>
</dbReference>
<dbReference type="InterPro" id="IPR020574">
    <property type="entry name" value="Ribosomal_uS9_CS"/>
</dbReference>
<dbReference type="InterPro" id="IPR020568">
    <property type="entry name" value="Ribosomal_Su5_D2-typ_SF"/>
</dbReference>
<dbReference type="Gene3D" id="3.30.230.10">
    <property type="match status" value="1"/>
</dbReference>
<accession>A0A0R8RWE5</accession>
<dbReference type="GO" id="GO:0006412">
    <property type="term" value="P:translation"/>
    <property type="evidence" value="ECO:0007669"/>
    <property type="project" value="InterPro"/>
</dbReference>
<protein>
    <recommendedName>
        <fullName evidence="4">Small ribosomal subunit protein uS9c</fullName>
    </recommendedName>
    <alternativeName>
        <fullName evidence="5">30S ribosomal protein S9, chloroplastic</fullName>
    </alternativeName>
</protein>
<evidence type="ECO:0000256" key="1">
    <source>
        <dbReference type="ARBA" id="ARBA00005251"/>
    </source>
</evidence>
<dbReference type="GO" id="GO:0015935">
    <property type="term" value="C:small ribosomal subunit"/>
    <property type="evidence" value="ECO:0007669"/>
    <property type="project" value="TreeGrafter"/>
</dbReference>